<dbReference type="Gene3D" id="2.30.40.10">
    <property type="entry name" value="Urease, subunit C, domain 1"/>
    <property type="match status" value="1"/>
</dbReference>
<accession>A0ABW1FZV9</accession>
<dbReference type="EC" id="3.5.-.-" evidence="2"/>
<protein>
    <submittedName>
        <fullName evidence="2">Amidohydrolase</fullName>
        <ecNumber evidence="2">3.5.-.-</ecNumber>
    </submittedName>
</protein>
<keyword evidence="3" id="KW-1185">Reference proteome</keyword>
<dbReference type="GO" id="GO:0016787">
    <property type="term" value="F:hydrolase activity"/>
    <property type="evidence" value="ECO:0007669"/>
    <property type="project" value="UniProtKB-KW"/>
</dbReference>
<sequence>MTVNDALPAPDQPAPRSVLLRGGTVYSPADPFATALLVQDGTVAWVGEEGAAESYARDAELVVDLGGALVTPAFVDAHVHATATGLALTGLDLTGCPTLAEALRRIAAFVRDQPEGGVVLGHGWDETLWPEHRAPGLAELDEAAGGAAVYLSRTDVHSALASSALRALAGPELAGEPGYHPDGPLARSAHHLVRRAALTAITPAQREAAQRATLRRAAELGIGALHECAGPDISSEADLSALLTLAQEPGSPQVFGYWGELGGVDTARRLGAVGAGGDLFIDGALGSHTACLHAPYTDGDGRHATGAAYLTEQQIAEHVAACTEAGVQAGFHAIGDAALDALVRGVRTVADKLGVERVRALRHRVEHAELLTPELIAAFAELGLTASVQPAFDAAWGGEDGMYVERLGAERAARMNPFAALQRAGVPMAFGSDAPVTPLDPWGTVRAAAFHRTPEHRISVRGAFTAHTRGGWRAVGRDDAGTLVPGAPASYAVWSAGELVVQAPDQRVANWSTDPRSGVPGLPDLTPGGQLPRCLATVVHGRTAHLAP</sequence>
<dbReference type="Pfam" id="PF07969">
    <property type="entry name" value="Amidohydro_3"/>
    <property type="match status" value="1"/>
</dbReference>
<dbReference type="Gene3D" id="3.10.310.70">
    <property type="match status" value="1"/>
</dbReference>
<dbReference type="EMBL" id="JBHSQJ010000020">
    <property type="protein sequence ID" value="MFC5906872.1"/>
    <property type="molecule type" value="Genomic_DNA"/>
</dbReference>
<dbReference type="InterPro" id="IPR011059">
    <property type="entry name" value="Metal-dep_hydrolase_composite"/>
</dbReference>
<dbReference type="PANTHER" id="PTHR22642:SF2">
    <property type="entry name" value="PROTEIN LONG AFTER FAR-RED 3"/>
    <property type="match status" value="1"/>
</dbReference>
<dbReference type="PANTHER" id="PTHR22642">
    <property type="entry name" value="IMIDAZOLONEPROPIONASE"/>
    <property type="match status" value="1"/>
</dbReference>
<gene>
    <name evidence="2" type="ORF">ACFP3V_06555</name>
</gene>
<name>A0ABW1FZV9_9ACTN</name>
<keyword evidence="2" id="KW-0378">Hydrolase</keyword>
<evidence type="ECO:0000313" key="2">
    <source>
        <dbReference type="EMBL" id="MFC5906872.1"/>
    </source>
</evidence>
<feature type="domain" description="Amidohydrolase 3" evidence="1">
    <location>
        <begin position="62"/>
        <end position="543"/>
    </location>
</feature>
<dbReference type="RefSeq" id="WP_380580714.1">
    <property type="nucleotide sequence ID" value="NZ_JBHSQJ010000020.1"/>
</dbReference>
<evidence type="ECO:0000313" key="3">
    <source>
        <dbReference type="Proteomes" id="UP001596174"/>
    </source>
</evidence>
<dbReference type="InterPro" id="IPR013108">
    <property type="entry name" value="Amidohydro_3"/>
</dbReference>
<dbReference type="Gene3D" id="3.20.20.140">
    <property type="entry name" value="Metal-dependent hydrolases"/>
    <property type="match status" value="1"/>
</dbReference>
<dbReference type="InterPro" id="IPR033932">
    <property type="entry name" value="YtcJ-like"/>
</dbReference>
<organism evidence="2 3">
    <name type="scientific">Streptacidiphilus monticola</name>
    <dbReference type="NCBI Taxonomy" id="2161674"/>
    <lineage>
        <taxon>Bacteria</taxon>
        <taxon>Bacillati</taxon>
        <taxon>Actinomycetota</taxon>
        <taxon>Actinomycetes</taxon>
        <taxon>Kitasatosporales</taxon>
        <taxon>Streptomycetaceae</taxon>
        <taxon>Streptacidiphilus</taxon>
    </lineage>
</organism>
<dbReference type="SUPFAM" id="SSF51556">
    <property type="entry name" value="Metallo-dependent hydrolases"/>
    <property type="match status" value="1"/>
</dbReference>
<comment type="caution">
    <text evidence="2">The sequence shown here is derived from an EMBL/GenBank/DDBJ whole genome shotgun (WGS) entry which is preliminary data.</text>
</comment>
<dbReference type="Proteomes" id="UP001596174">
    <property type="component" value="Unassembled WGS sequence"/>
</dbReference>
<proteinExistence type="predicted"/>
<evidence type="ECO:0000259" key="1">
    <source>
        <dbReference type="Pfam" id="PF07969"/>
    </source>
</evidence>
<dbReference type="SUPFAM" id="SSF51338">
    <property type="entry name" value="Composite domain of metallo-dependent hydrolases"/>
    <property type="match status" value="1"/>
</dbReference>
<dbReference type="InterPro" id="IPR032466">
    <property type="entry name" value="Metal_Hydrolase"/>
</dbReference>
<reference evidence="3" key="1">
    <citation type="journal article" date="2019" name="Int. J. Syst. Evol. Microbiol.">
        <title>The Global Catalogue of Microorganisms (GCM) 10K type strain sequencing project: providing services to taxonomists for standard genome sequencing and annotation.</title>
        <authorList>
            <consortium name="The Broad Institute Genomics Platform"/>
            <consortium name="The Broad Institute Genome Sequencing Center for Infectious Disease"/>
            <person name="Wu L."/>
            <person name="Ma J."/>
        </authorList>
    </citation>
    <scope>NUCLEOTIDE SEQUENCE [LARGE SCALE GENOMIC DNA]</scope>
    <source>
        <strain evidence="3">JCM 4816</strain>
    </source>
</reference>
<dbReference type="CDD" id="cd01300">
    <property type="entry name" value="YtcJ_like"/>
    <property type="match status" value="1"/>
</dbReference>